<dbReference type="AlphaFoldDB" id="A0A084B320"/>
<evidence type="ECO:0000256" key="4">
    <source>
        <dbReference type="ARBA" id="ARBA00022827"/>
    </source>
</evidence>
<evidence type="ECO:0000313" key="9">
    <source>
        <dbReference type="Proteomes" id="UP000028045"/>
    </source>
</evidence>
<dbReference type="PANTHER" id="PTHR47356">
    <property type="entry name" value="FAD-DEPENDENT MONOOXYGENASE ASQG-RELATED"/>
    <property type="match status" value="1"/>
</dbReference>
<keyword evidence="4" id="KW-0274">FAD</keyword>
<dbReference type="HOGENOM" id="CLU_009665_12_2_1"/>
<dbReference type="Proteomes" id="UP000028045">
    <property type="component" value="Unassembled WGS sequence"/>
</dbReference>
<keyword evidence="9" id="KW-1185">Reference proteome</keyword>
<evidence type="ECO:0000256" key="1">
    <source>
        <dbReference type="ARBA" id="ARBA00001974"/>
    </source>
</evidence>
<dbReference type="GO" id="GO:0004497">
    <property type="term" value="F:monooxygenase activity"/>
    <property type="evidence" value="ECO:0007669"/>
    <property type="project" value="UniProtKB-KW"/>
</dbReference>
<proteinExistence type="inferred from homology"/>
<keyword evidence="6" id="KW-0503">Monooxygenase</keyword>
<evidence type="ECO:0000256" key="3">
    <source>
        <dbReference type="ARBA" id="ARBA00022630"/>
    </source>
</evidence>
<evidence type="ECO:0000259" key="7">
    <source>
        <dbReference type="Pfam" id="PF01494"/>
    </source>
</evidence>
<protein>
    <recommendedName>
        <fullName evidence="7">FAD-binding domain-containing protein</fullName>
    </recommendedName>
</protein>
<comment type="similarity">
    <text evidence="2">Belongs to the paxM FAD-dependent monooxygenase family.</text>
</comment>
<evidence type="ECO:0000313" key="8">
    <source>
        <dbReference type="EMBL" id="KEY71949.1"/>
    </source>
</evidence>
<evidence type="ECO:0000256" key="2">
    <source>
        <dbReference type="ARBA" id="ARBA00007992"/>
    </source>
</evidence>
<dbReference type="EMBL" id="KL648114">
    <property type="protein sequence ID" value="KEY71949.1"/>
    <property type="molecule type" value="Genomic_DNA"/>
</dbReference>
<keyword evidence="3" id="KW-0285">Flavoprotein</keyword>
<dbReference type="SUPFAM" id="SSF51905">
    <property type="entry name" value="FAD/NAD(P)-binding domain"/>
    <property type="match status" value="1"/>
</dbReference>
<sequence length="448" mass="50566">MPEFKVIIIGGGPVGLSTAHALSQAGIDFVVLERRKAIVEDMGASLVLSPQSLRIMGHLGLLERFRDIGQEVLHLAAFTMQGKKFLENWHTNYLKDYNGAYPHVFHRADVVRVLYEGLVPQYESKILTNKKVVGIIPDEGGVRVACEDGTEYAGHIVLGADGVYSKTRHLMHEWASNDAARPELSPIEKTPYTAEYKTLFCSFPRLWEFAPGDFFVTHGEEVSLQLLNSRNRSWVFVYEHIPAAERKERASYFPYTEQDVEEFALKHGDINIGGKLFFRDIWRRRTNCGLTDLHEGVLPQWSYGRAVLAGDACHKFTPNAGMGFNSGLQDVMALVNGLHQCLSERAEGSLPDDEAIAAVFADYEAQRIPSIKSDCAASAMVTRLCAWPNTWFWFIDQYIIPTLPWIESFFFKYQMAREVSRGLVLSFLKAREPFQGQIPWVHTLKGSV</sequence>
<accession>A0A084B320</accession>
<dbReference type="OrthoDB" id="2431938at2759"/>
<dbReference type="PANTHER" id="PTHR47356:SF2">
    <property type="entry name" value="FAD-BINDING DOMAIN-CONTAINING PROTEIN-RELATED"/>
    <property type="match status" value="1"/>
</dbReference>
<dbReference type="Pfam" id="PF01494">
    <property type="entry name" value="FAD_binding_3"/>
    <property type="match status" value="1"/>
</dbReference>
<evidence type="ECO:0000256" key="6">
    <source>
        <dbReference type="ARBA" id="ARBA00023033"/>
    </source>
</evidence>
<comment type="cofactor">
    <cofactor evidence="1">
        <name>FAD</name>
        <dbReference type="ChEBI" id="CHEBI:57692"/>
    </cofactor>
</comment>
<organism evidence="8 9">
    <name type="scientific">Stachybotrys chartarum (strain CBS 109288 / IBT 7711)</name>
    <name type="common">Toxic black mold</name>
    <name type="synonym">Stilbospora chartarum</name>
    <dbReference type="NCBI Taxonomy" id="1280523"/>
    <lineage>
        <taxon>Eukaryota</taxon>
        <taxon>Fungi</taxon>
        <taxon>Dikarya</taxon>
        <taxon>Ascomycota</taxon>
        <taxon>Pezizomycotina</taxon>
        <taxon>Sordariomycetes</taxon>
        <taxon>Hypocreomycetidae</taxon>
        <taxon>Hypocreales</taxon>
        <taxon>Stachybotryaceae</taxon>
        <taxon>Stachybotrys</taxon>
    </lineage>
</organism>
<dbReference type="GO" id="GO:0071949">
    <property type="term" value="F:FAD binding"/>
    <property type="evidence" value="ECO:0007669"/>
    <property type="project" value="InterPro"/>
</dbReference>
<dbReference type="InterPro" id="IPR050562">
    <property type="entry name" value="FAD_mOase_fung"/>
</dbReference>
<reference evidence="8 9" key="1">
    <citation type="journal article" date="2014" name="BMC Genomics">
        <title>Comparative genome sequencing reveals chemotype-specific gene clusters in the toxigenic black mold Stachybotrys.</title>
        <authorList>
            <person name="Semeiks J."/>
            <person name="Borek D."/>
            <person name="Otwinowski Z."/>
            <person name="Grishin N.V."/>
        </authorList>
    </citation>
    <scope>NUCLEOTIDE SEQUENCE [LARGE SCALE GENOMIC DNA]</scope>
    <source>
        <strain evidence="9">CBS 109288 / IBT 7711</strain>
    </source>
</reference>
<dbReference type="Gene3D" id="3.50.50.60">
    <property type="entry name" value="FAD/NAD(P)-binding domain"/>
    <property type="match status" value="1"/>
</dbReference>
<feature type="domain" description="FAD-binding" evidence="7">
    <location>
        <begin position="4"/>
        <end position="350"/>
    </location>
</feature>
<evidence type="ECO:0000256" key="5">
    <source>
        <dbReference type="ARBA" id="ARBA00023002"/>
    </source>
</evidence>
<dbReference type="PRINTS" id="PR00420">
    <property type="entry name" value="RNGMNOXGNASE"/>
</dbReference>
<gene>
    <name evidence="8" type="ORF">S7711_07098</name>
</gene>
<dbReference type="InterPro" id="IPR036188">
    <property type="entry name" value="FAD/NAD-bd_sf"/>
</dbReference>
<dbReference type="InterPro" id="IPR002938">
    <property type="entry name" value="FAD-bd"/>
</dbReference>
<name>A0A084B320_STACB</name>
<keyword evidence="5" id="KW-0560">Oxidoreductase</keyword>